<evidence type="ECO:0000313" key="3">
    <source>
        <dbReference type="EMBL" id="GAA4392080.1"/>
    </source>
</evidence>
<protein>
    <submittedName>
        <fullName evidence="3">Uncharacterized protein</fullName>
    </submittedName>
</protein>
<dbReference type="RefSeq" id="WP_345227471.1">
    <property type="nucleotide sequence ID" value="NZ_BAABHA010000015.1"/>
</dbReference>
<sequence length="72" mass="8138">MKGSHLSGMMRMALSMAVLAQAGSGHVQGSSALELQRGPLDQMDWEKRRVFERQRVDAAKAKRERKQAKRSR</sequence>
<keyword evidence="2" id="KW-0732">Signal</keyword>
<dbReference type="EMBL" id="BAABHA010000015">
    <property type="protein sequence ID" value="GAA4392080.1"/>
    <property type="molecule type" value="Genomic_DNA"/>
</dbReference>
<feature type="compositionally biased region" description="Basic residues" evidence="1">
    <location>
        <begin position="62"/>
        <end position="72"/>
    </location>
</feature>
<feature type="signal peptide" evidence="2">
    <location>
        <begin position="1"/>
        <end position="20"/>
    </location>
</feature>
<evidence type="ECO:0000256" key="2">
    <source>
        <dbReference type="SAM" id="SignalP"/>
    </source>
</evidence>
<feature type="region of interest" description="Disordered" evidence="1">
    <location>
        <begin position="53"/>
        <end position="72"/>
    </location>
</feature>
<accession>A0ABP8JL15</accession>
<dbReference type="Proteomes" id="UP001500454">
    <property type="component" value="Unassembled WGS sequence"/>
</dbReference>
<reference evidence="4" key="1">
    <citation type="journal article" date="2019" name="Int. J. Syst. Evol. Microbiol.">
        <title>The Global Catalogue of Microorganisms (GCM) 10K type strain sequencing project: providing services to taxonomists for standard genome sequencing and annotation.</title>
        <authorList>
            <consortium name="The Broad Institute Genomics Platform"/>
            <consortium name="The Broad Institute Genome Sequencing Center for Infectious Disease"/>
            <person name="Wu L."/>
            <person name="Ma J."/>
        </authorList>
    </citation>
    <scope>NUCLEOTIDE SEQUENCE [LARGE SCALE GENOMIC DNA]</scope>
    <source>
        <strain evidence="4">JCM 17924</strain>
    </source>
</reference>
<proteinExistence type="predicted"/>
<name>A0ABP8JL15_9BACT</name>
<feature type="chain" id="PRO_5047361102" evidence="2">
    <location>
        <begin position="21"/>
        <end position="72"/>
    </location>
</feature>
<evidence type="ECO:0000256" key="1">
    <source>
        <dbReference type="SAM" id="MobiDB-lite"/>
    </source>
</evidence>
<keyword evidence="4" id="KW-1185">Reference proteome</keyword>
<gene>
    <name evidence="3" type="ORF">GCM10023186_42140</name>
</gene>
<evidence type="ECO:0000313" key="4">
    <source>
        <dbReference type="Proteomes" id="UP001500454"/>
    </source>
</evidence>
<comment type="caution">
    <text evidence="3">The sequence shown here is derived from an EMBL/GenBank/DDBJ whole genome shotgun (WGS) entry which is preliminary data.</text>
</comment>
<organism evidence="3 4">
    <name type="scientific">Hymenobacter koreensis</name>
    <dbReference type="NCBI Taxonomy" id="1084523"/>
    <lineage>
        <taxon>Bacteria</taxon>
        <taxon>Pseudomonadati</taxon>
        <taxon>Bacteroidota</taxon>
        <taxon>Cytophagia</taxon>
        <taxon>Cytophagales</taxon>
        <taxon>Hymenobacteraceae</taxon>
        <taxon>Hymenobacter</taxon>
    </lineage>
</organism>